<evidence type="ECO:0000313" key="3">
    <source>
        <dbReference type="Proteomes" id="UP000694044"/>
    </source>
</evidence>
<proteinExistence type="predicted"/>
<organism evidence="2 3">
    <name type="scientific">Phytophthora pseudosyringae</name>
    <dbReference type="NCBI Taxonomy" id="221518"/>
    <lineage>
        <taxon>Eukaryota</taxon>
        <taxon>Sar</taxon>
        <taxon>Stramenopiles</taxon>
        <taxon>Oomycota</taxon>
        <taxon>Peronosporomycetes</taxon>
        <taxon>Peronosporales</taxon>
        <taxon>Peronosporaceae</taxon>
        <taxon>Phytophthora</taxon>
    </lineage>
</organism>
<comment type="caution">
    <text evidence="2">The sequence shown here is derived from an EMBL/GenBank/DDBJ whole genome shotgun (WGS) entry which is preliminary data.</text>
</comment>
<gene>
    <name evidence="2" type="ORF">PHYPSEUDO_013255</name>
</gene>
<evidence type="ECO:0000256" key="1">
    <source>
        <dbReference type="SAM" id="MobiDB-lite"/>
    </source>
</evidence>
<reference evidence="2" key="1">
    <citation type="submission" date="2021-02" db="EMBL/GenBank/DDBJ databases">
        <authorList>
            <person name="Palmer J.M."/>
        </authorList>
    </citation>
    <scope>NUCLEOTIDE SEQUENCE</scope>
    <source>
        <strain evidence="2">SCRP734</strain>
    </source>
</reference>
<accession>A0A8T1W748</accession>
<evidence type="ECO:0000313" key="2">
    <source>
        <dbReference type="EMBL" id="KAG7388003.1"/>
    </source>
</evidence>
<feature type="region of interest" description="Disordered" evidence="1">
    <location>
        <begin position="1"/>
        <end position="32"/>
    </location>
</feature>
<sequence length="97" mass="10692">MKVGGGKYPPNGAHKQQQEHQVTHQNDRQWAHPIDAVRSDAFDVSSSPKAFCDAPQTPAEPCAALQIEQRMADVVTSMGFHCASMWEPAGPKRWGLH</sequence>
<name>A0A8T1W748_9STRA</name>
<dbReference type="OrthoDB" id="98666at2759"/>
<protein>
    <submittedName>
        <fullName evidence="2">Uncharacterized protein</fullName>
    </submittedName>
</protein>
<keyword evidence="3" id="KW-1185">Reference proteome</keyword>
<feature type="compositionally biased region" description="Basic and acidic residues" evidence="1">
    <location>
        <begin position="16"/>
        <end position="32"/>
    </location>
</feature>
<dbReference type="AlphaFoldDB" id="A0A8T1W748"/>
<dbReference type="Proteomes" id="UP000694044">
    <property type="component" value="Unassembled WGS sequence"/>
</dbReference>
<dbReference type="EMBL" id="JAGDFM010000068">
    <property type="protein sequence ID" value="KAG7388003.1"/>
    <property type="molecule type" value="Genomic_DNA"/>
</dbReference>